<proteinExistence type="predicted"/>
<keyword evidence="2" id="KW-1185">Reference proteome</keyword>
<accession>A0A061DUF1</accession>
<dbReference type="HOGENOM" id="CLU_2175629_0_0_1"/>
<dbReference type="PANTHER" id="PTHR31170">
    <property type="entry name" value="BNAC04G53230D PROTEIN"/>
    <property type="match status" value="1"/>
</dbReference>
<reference evidence="1 2" key="1">
    <citation type="journal article" date="2013" name="Genome Biol.">
        <title>The genome sequence of the most widely cultivated cacao type and its use to identify candidate genes regulating pod color.</title>
        <authorList>
            <person name="Motamayor J.C."/>
            <person name="Mockaitis K."/>
            <person name="Schmutz J."/>
            <person name="Haiminen N."/>
            <person name="Iii D.L."/>
            <person name="Cornejo O."/>
            <person name="Findley S.D."/>
            <person name="Zheng P."/>
            <person name="Utro F."/>
            <person name="Royaert S."/>
            <person name="Saski C."/>
            <person name="Jenkins J."/>
            <person name="Podicheti R."/>
            <person name="Zhao M."/>
            <person name="Scheffler B.E."/>
            <person name="Stack J.C."/>
            <person name="Feltus F.A."/>
            <person name="Mustiga G.M."/>
            <person name="Amores F."/>
            <person name="Phillips W."/>
            <person name="Marelli J.P."/>
            <person name="May G.D."/>
            <person name="Shapiro H."/>
            <person name="Ma J."/>
            <person name="Bustamante C.D."/>
            <person name="Schnell R.J."/>
            <person name="Main D."/>
            <person name="Gilbert D."/>
            <person name="Parida L."/>
            <person name="Kuhn D.N."/>
        </authorList>
    </citation>
    <scope>NUCLEOTIDE SEQUENCE [LARGE SCALE GENOMIC DNA]</scope>
    <source>
        <strain evidence="2">cv. Matina 1-6</strain>
    </source>
</reference>
<organism evidence="1 2">
    <name type="scientific">Theobroma cacao</name>
    <name type="common">Cacao</name>
    <name type="synonym">Cocoa</name>
    <dbReference type="NCBI Taxonomy" id="3641"/>
    <lineage>
        <taxon>Eukaryota</taxon>
        <taxon>Viridiplantae</taxon>
        <taxon>Streptophyta</taxon>
        <taxon>Embryophyta</taxon>
        <taxon>Tracheophyta</taxon>
        <taxon>Spermatophyta</taxon>
        <taxon>Magnoliopsida</taxon>
        <taxon>eudicotyledons</taxon>
        <taxon>Gunneridae</taxon>
        <taxon>Pentapetalae</taxon>
        <taxon>rosids</taxon>
        <taxon>malvids</taxon>
        <taxon>Malvales</taxon>
        <taxon>Malvaceae</taxon>
        <taxon>Byttnerioideae</taxon>
        <taxon>Theobroma</taxon>
    </lineage>
</organism>
<protein>
    <submittedName>
        <fullName evidence="1">Uncharacterized protein</fullName>
    </submittedName>
</protein>
<dbReference type="InParanoid" id="A0A061DUF1"/>
<dbReference type="InterPro" id="IPR004158">
    <property type="entry name" value="DUF247_pln"/>
</dbReference>
<dbReference type="Gramene" id="EOX96429">
    <property type="protein sequence ID" value="EOX96429"/>
    <property type="gene ID" value="TCM_005679"/>
</dbReference>
<name>A0A061DUF1_THECC</name>
<sequence>MERQKHRYYNKFCQRTSKKTLEEFAPFIKAHVSDICRCYDVEFVFDTELEVSKLVKMILFNSVFIIELFLRNSENEVNNFLFDKEWLRVELEMNLLLLENQLPFFIFEAL</sequence>
<evidence type="ECO:0000313" key="1">
    <source>
        <dbReference type="EMBL" id="EOX96429.1"/>
    </source>
</evidence>
<dbReference type="PANTHER" id="PTHR31170:SF9">
    <property type="entry name" value="PROTEIN, PUTATIVE (DUF247)-RELATED"/>
    <property type="match status" value="1"/>
</dbReference>
<evidence type="ECO:0000313" key="2">
    <source>
        <dbReference type="Proteomes" id="UP000026915"/>
    </source>
</evidence>
<dbReference type="EMBL" id="CM001879">
    <property type="protein sequence ID" value="EOX96429.1"/>
    <property type="molecule type" value="Genomic_DNA"/>
</dbReference>
<gene>
    <name evidence="1" type="ORF">TCM_005679</name>
</gene>
<dbReference type="Proteomes" id="UP000026915">
    <property type="component" value="Chromosome 1"/>
</dbReference>
<dbReference type="AlphaFoldDB" id="A0A061DUF1"/>
<dbReference type="Pfam" id="PF03140">
    <property type="entry name" value="DUF247"/>
    <property type="match status" value="1"/>
</dbReference>